<feature type="chain" id="PRO_5046575042" evidence="1">
    <location>
        <begin position="31"/>
        <end position="269"/>
    </location>
</feature>
<gene>
    <name evidence="2" type="ORF">MCHLO_07938</name>
</gene>
<evidence type="ECO:0000313" key="3">
    <source>
        <dbReference type="Proteomes" id="UP000815677"/>
    </source>
</evidence>
<dbReference type="EMBL" id="DF846612">
    <property type="protein sequence ID" value="GAT50731.1"/>
    <property type="molecule type" value="Genomic_DNA"/>
</dbReference>
<evidence type="ECO:0000313" key="2">
    <source>
        <dbReference type="EMBL" id="GAT50731.1"/>
    </source>
</evidence>
<keyword evidence="3" id="KW-1185">Reference proteome</keyword>
<proteinExistence type="predicted"/>
<protein>
    <submittedName>
        <fullName evidence="2">Uncharacterized protein</fullName>
    </submittedName>
</protein>
<accession>A0ABQ0LI53</accession>
<evidence type="ECO:0000256" key="1">
    <source>
        <dbReference type="SAM" id="SignalP"/>
    </source>
</evidence>
<keyword evidence="1" id="KW-0732">Signal</keyword>
<organism evidence="2 3">
    <name type="scientific">Mycena chlorophos</name>
    <name type="common">Agaric fungus</name>
    <name type="synonym">Agaricus chlorophos</name>
    <dbReference type="NCBI Taxonomy" id="658473"/>
    <lineage>
        <taxon>Eukaryota</taxon>
        <taxon>Fungi</taxon>
        <taxon>Dikarya</taxon>
        <taxon>Basidiomycota</taxon>
        <taxon>Agaricomycotina</taxon>
        <taxon>Agaricomycetes</taxon>
        <taxon>Agaricomycetidae</taxon>
        <taxon>Agaricales</taxon>
        <taxon>Marasmiineae</taxon>
        <taxon>Mycenaceae</taxon>
        <taxon>Mycena</taxon>
    </lineage>
</organism>
<sequence length="269" mass="29172">MGGLETEFGKTMKWSFLPLALLALGASVHAEQPTKRVNGQISNAERLARGLPLLPPRRRTGPLLPRQSNSPPITVYKECSIEATRAEDGSFYGYIGILYSEGAEGAYGWFTDSPSPPDGLNISFMYSYDPSGSQTTFTGLQARTQNSMNQESFGYLGVVGVQTITAESGYGFLTDVTQYANSPSVNSANAYSGYAESGNPAEGYVWTFDSSTYDLELSWTAADGSSIALQVGMDEQGKKLYLSPSLSAIETEFDVSLVPLHFQCLEIYF</sequence>
<reference evidence="2" key="1">
    <citation type="submission" date="2014-09" db="EMBL/GenBank/DDBJ databases">
        <title>Genome sequence of the luminous mushroom Mycena chlorophos for searching fungal bioluminescence genes.</title>
        <authorList>
            <person name="Tanaka Y."/>
            <person name="Kasuga D."/>
            <person name="Oba Y."/>
            <person name="Hase S."/>
            <person name="Sato K."/>
            <person name="Oba Y."/>
            <person name="Sakakibara Y."/>
        </authorList>
    </citation>
    <scope>NUCLEOTIDE SEQUENCE</scope>
</reference>
<dbReference type="Proteomes" id="UP000815677">
    <property type="component" value="Unassembled WGS sequence"/>
</dbReference>
<feature type="signal peptide" evidence="1">
    <location>
        <begin position="1"/>
        <end position="30"/>
    </location>
</feature>
<name>A0ABQ0LI53_MYCCL</name>